<feature type="region of interest" description="Disordered" evidence="7">
    <location>
        <begin position="390"/>
        <end position="548"/>
    </location>
</feature>
<evidence type="ECO:0000259" key="10">
    <source>
        <dbReference type="PROSITE" id="PS51282"/>
    </source>
</evidence>
<evidence type="ECO:0000256" key="4">
    <source>
        <dbReference type="ARBA" id="ARBA00022833"/>
    </source>
</evidence>
<feature type="compositionally biased region" description="Polar residues" evidence="7">
    <location>
        <begin position="122"/>
        <end position="137"/>
    </location>
</feature>
<dbReference type="GO" id="GO:0003676">
    <property type="term" value="F:nucleic acid binding"/>
    <property type="evidence" value="ECO:0007669"/>
    <property type="project" value="InterPro"/>
</dbReference>
<dbReference type="CDD" id="cd16620">
    <property type="entry name" value="vRING-HC-C4C4_RBBP6"/>
    <property type="match status" value="1"/>
</dbReference>
<dbReference type="GO" id="GO:0061630">
    <property type="term" value="F:ubiquitin protein ligase activity"/>
    <property type="evidence" value="ECO:0007669"/>
    <property type="project" value="InterPro"/>
</dbReference>
<protein>
    <recommendedName>
        <fullName evidence="13">DWNN domain-containing protein</fullName>
    </recommendedName>
</protein>
<keyword evidence="4" id="KW-0862">Zinc</keyword>
<dbReference type="SMART" id="SM01180">
    <property type="entry name" value="DWNN"/>
    <property type="match status" value="1"/>
</dbReference>
<dbReference type="SUPFAM" id="SSF57850">
    <property type="entry name" value="RING/U-box"/>
    <property type="match status" value="1"/>
</dbReference>
<dbReference type="PROSITE" id="PS50089">
    <property type="entry name" value="ZF_RING_2"/>
    <property type="match status" value="1"/>
</dbReference>
<dbReference type="PROSITE" id="PS51282">
    <property type="entry name" value="DWNN"/>
    <property type="match status" value="1"/>
</dbReference>
<dbReference type="VEuPathDB" id="FungiDB:SPPG_06553"/>
<dbReference type="GeneID" id="27689846"/>
<evidence type="ECO:0000313" key="12">
    <source>
        <dbReference type="Proteomes" id="UP000053201"/>
    </source>
</evidence>
<evidence type="ECO:0000256" key="3">
    <source>
        <dbReference type="ARBA" id="ARBA00022771"/>
    </source>
</evidence>
<feature type="domain" description="CCHC-type" evidence="9">
    <location>
        <begin position="222"/>
        <end position="236"/>
    </location>
</feature>
<dbReference type="Pfam" id="PF04564">
    <property type="entry name" value="U-box"/>
    <property type="match status" value="1"/>
</dbReference>
<dbReference type="InterPro" id="IPR013083">
    <property type="entry name" value="Znf_RING/FYVE/PHD"/>
</dbReference>
<dbReference type="RefSeq" id="XP_016606189.1">
    <property type="nucleotide sequence ID" value="XM_016754754.1"/>
</dbReference>
<dbReference type="PANTHER" id="PTHR15439:SF0">
    <property type="entry name" value="CELL DIVISION CYCLE AND APOPTOSIS REGULATOR PROTEIN 1-RELATED"/>
    <property type="match status" value="1"/>
</dbReference>
<dbReference type="Pfam" id="PF13696">
    <property type="entry name" value="zf-CCHC_2"/>
    <property type="match status" value="1"/>
</dbReference>
<evidence type="ECO:0000313" key="11">
    <source>
        <dbReference type="EMBL" id="KNC98149.1"/>
    </source>
</evidence>
<dbReference type="InterPro" id="IPR001841">
    <property type="entry name" value="Znf_RING"/>
</dbReference>
<dbReference type="Proteomes" id="UP000053201">
    <property type="component" value="Unassembled WGS sequence"/>
</dbReference>
<feature type="domain" description="RING-type" evidence="8">
    <location>
        <begin position="318"/>
        <end position="362"/>
    </location>
</feature>
<dbReference type="SUPFAM" id="SSF57756">
    <property type="entry name" value="Retrovirus zinc finger-like domains"/>
    <property type="match status" value="1"/>
</dbReference>
<dbReference type="PANTHER" id="PTHR15439">
    <property type="entry name" value="RETINOBLASTOMA-BINDING PROTEIN 6"/>
    <property type="match status" value="1"/>
</dbReference>
<keyword evidence="3 6" id="KW-0863">Zinc-finger</keyword>
<dbReference type="STRING" id="645134.A0A0L0HBB0"/>
<dbReference type="GO" id="GO:0016567">
    <property type="term" value="P:protein ubiquitination"/>
    <property type="evidence" value="ECO:0007669"/>
    <property type="project" value="InterPro"/>
</dbReference>
<feature type="domain" description="DWNN" evidence="10">
    <location>
        <begin position="4"/>
        <end position="77"/>
    </location>
</feature>
<dbReference type="OMA" id="NVPDHEP"/>
<evidence type="ECO:0000256" key="5">
    <source>
        <dbReference type="ARBA" id="ARBA00023242"/>
    </source>
</evidence>
<dbReference type="GO" id="GO:0008270">
    <property type="term" value="F:zinc ion binding"/>
    <property type="evidence" value="ECO:0007669"/>
    <property type="project" value="UniProtKB-KW"/>
</dbReference>
<dbReference type="Gene3D" id="4.10.60.10">
    <property type="entry name" value="Zinc finger, CCHC-type"/>
    <property type="match status" value="1"/>
</dbReference>
<comment type="subcellular location">
    <subcellularLocation>
        <location evidence="1">Nucleus</location>
    </subcellularLocation>
</comment>
<dbReference type="InterPro" id="IPR014891">
    <property type="entry name" value="DWNN_domain"/>
</dbReference>
<sequence>MSIVFYKFKSAKDYDTCTFDGTNISVFDLKREIMQAKKLGKGTDFDLMIYNAQTNEEYKDDMYMIPRNTSVLVSRHPASKPGKGTAQRYLTTAMPTGAMLAGSWSRGAPQAATSLPKHHSLNNRLPQQRPPTSTDTPATEITGETEEERIANMFKLQTEQWAVAQDKMAQQKPIPRQYHGAGRGGWRGGHHNGGDRNQAGGEGGGWQQREYPQRAPPPGYICYRCGQKGHFINQCPTIGDKDFDRPKLKRTTGIPKIFLKVVDDKQAAGGGVMVTQNGELVVAQPNEQAWANMAARTRNYLGAGDVHEMAPVPSELACPLCTKLLRDAVLIPCCGTSYCDECIRAHLLDNEDPEQRLKCPNCGSDQSPDNLVPNKSLRQAVEHHIRDFAAKKAGGPPSPVPANATAASVNAQPAEDAASATPTVNGTASAAPPTQTTTVAPPSTAPIVPAINRPPTTAKPYKIIKPTNATPATTTSNPTPPVPNAAPIEVESSDRKPTITPIRKISDSSTPTVSARPGLKRGPDEAGVNGEMEDQYTPDGTDMNNRRVRRGSLTHRYQDFEEYPPHMMVPDFDPRWGGPGPMMPPPPPYGRFWDGPPHMFPPPPHRRGGYGMPPPDMFGGPMGMGMGMGMGMEMGMPPVDGWRGEMGGRDYPRDRGYYPPGPGSSGGRMAVKRPRNQSDVIDVTSKHSS</sequence>
<accession>A0A0L0HBB0</accession>
<keyword evidence="12" id="KW-1185">Reference proteome</keyword>
<dbReference type="OrthoDB" id="106784at2759"/>
<gene>
    <name evidence="11" type="ORF">SPPG_06553</name>
</gene>
<feature type="compositionally biased region" description="Basic and acidic residues" evidence="7">
    <location>
        <begin position="642"/>
        <end position="656"/>
    </location>
</feature>
<evidence type="ECO:0000256" key="7">
    <source>
        <dbReference type="SAM" id="MobiDB-lite"/>
    </source>
</evidence>
<keyword evidence="5" id="KW-0539">Nucleus</keyword>
<dbReference type="InterPro" id="IPR036875">
    <property type="entry name" value="Znf_CCHC_sf"/>
</dbReference>
<organism evidence="11 12">
    <name type="scientific">Spizellomyces punctatus (strain DAOM BR117)</name>
    <dbReference type="NCBI Taxonomy" id="645134"/>
    <lineage>
        <taxon>Eukaryota</taxon>
        <taxon>Fungi</taxon>
        <taxon>Fungi incertae sedis</taxon>
        <taxon>Chytridiomycota</taxon>
        <taxon>Chytridiomycota incertae sedis</taxon>
        <taxon>Chytridiomycetes</taxon>
        <taxon>Spizellomycetales</taxon>
        <taxon>Spizellomycetaceae</taxon>
        <taxon>Spizellomyces</taxon>
    </lineage>
</organism>
<dbReference type="AlphaFoldDB" id="A0A0L0HBB0"/>
<feature type="region of interest" description="Disordered" evidence="7">
    <location>
        <begin position="104"/>
        <end position="143"/>
    </location>
</feature>
<feature type="region of interest" description="Disordered" evidence="7">
    <location>
        <begin position="641"/>
        <end position="689"/>
    </location>
</feature>
<dbReference type="InterPro" id="IPR003613">
    <property type="entry name" value="Ubox_domain"/>
</dbReference>
<dbReference type="InterPro" id="IPR033489">
    <property type="entry name" value="RBBP6"/>
</dbReference>
<feature type="region of interest" description="Disordered" evidence="7">
    <location>
        <begin position="165"/>
        <end position="213"/>
    </location>
</feature>
<dbReference type="GO" id="GO:0005634">
    <property type="term" value="C:nucleus"/>
    <property type="evidence" value="ECO:0007669"/>
    <property type="project" value="UniProtKB-SubCell"/>
</dbReference>
<evidence type="ECO:0000256" key="1">
    <source>
        <dbReference type="ARBA" id="ARBA00004123"/>
    </source>
</evidence>
<evidence type="ECO:0000259" key="9">
    <source>
        <dbReference type="PROSITE" id="PS50158"/>
    </source>
</evidence>
<dbReference type="Pfam" id="PF08783">
    <property type="entry name" value="DWNN"/>
    <property type="match status" value="1"/>
</dbReference>
<dbReference type="GO" id="GO:0006397">
    <property type="term" value="P:mRNA processing"/>
    <property type="evidence" value="ECO:0007669"/>
    <property type="project" value="InterPro"/>
</dbReference>
<dbReference type="InterPro" id="IPR025829">
    <property type="entry name" value="Zn_knuckle_CX2CX3GHX4C"/>
</dbReference>
<dbReference type="SMART" id="SM00343">
    <property type="entry name" value="ZnF_C2HC"/>
    <property type="match status" value="1"/>
</dbReference>
<name>A0A0L0HBB0_SPIPD</name>
<evidence type="ECO:0000259" key="8">
    <source>
        <dbReference type="PROSITE" id="PS50089"/>
    </source>
</evidence>
<dbReference type="Gene3D" id="3.30.40.10">
    <property type="entry name" value="Zinc/RING finger domain, C3HC4 (zinc finger)"/>
    <property type="match status" value="1"/>
</dbReference>
<evidence type="ECO:0008006" key="13">
    <source>
        <dbReference type="Google" id="ProtNLM"/>
    </source>
</evidence>
<dbReference type="FunCoup" id="A0A0L0HBB0">
    <property type="interactions" value="219"/>
</dbReference>
<reference evidence="11 12" key="1">
    <citation type="submission" date="2009-08" db="EMBL/GenBank/DDBJ databases">
        <title>The Genome Sequence of Spizellomyces punctatus strain DAOM BR117.</title>
        <authorList>
            <consortium name="The Broad Institute Genome Sequencing Platform"/>
            <person name="Russ C."/>
            <person name="Cuomo C."/>
            <person name="Shea T."/>
            <person name="Young S.K."/>
            <person name="Zeng Q."/>
            <person name="Koehrsen M."/>
            <person name="Haas B."/>
            <person name="Borodovsky M."/>
            <person name="Guigo R."/>
            <person name="Alvarado L."/>
            <person name="Berlin A."/>
            <person name="Bochicchio J."/>
            <person name="Borenstein D."/>
            <person name="Chapman S."/>
            <person name="Chen Z."/>
            <person name="Engels R."/>
            <person name="Freedman E."/>
            <person name="Gellesch M."/>
            <person name="Goldberg J."/>
            <person name="Griggs A."/>
            <person name="Gujja S."/>
            <person name="Heiman D."/>
            <person name="Hepburn T."/>
            <person name="Howarth C."/>
            <person name="Jen D."/>
            <person name="Larson L."/>
            <person name="Lewis B."/>
            <person name="Mehta T."/>
            <person name="Park D."/>
            <person name="Pearson M."/>
            <person name="Roberts A."/>
            <person name="Saif S."/>
            <person name="Shenoy N."/>
            <person name="Sisk P."/>
            <person name="Stolte C."/>
            <person name="Sykes S."/>
            <person name="Thomson T."/>
            <person name="Walk T."/>
            <person name="White J."/>
            <person name="Yandava C."/>
            <person name="Burger G."/>
            <person name="Gray M.W."/>
            <person name="Holland P.W.H."/>
            <person name="King N."/>
            <person name="Lang F.B.F."/>
            <person name="Roger A.J."/>
            <person name="Ruiz-Trillo I."/>
            <person name="Lander E."/>
            <person name="Nusbaum C."/>
        </authorList>
    </citation>
    <scope>NUCLEOTIDE SEQUENCE [LARGE SCALE GENOMIC DNA]</scope>
    <source>
        <strain evidence="11 12">DAOM BR117</strain>
    </source>
</reference>
<dbReference type="InParanoid" id="A0A0L0HBB0"/>
<evidence type="ECO:0000256" key="6">
    <source>
        <dbReference type="PROSITE-ProRule" id="PRU00047"/>
    </source>
</evidence>
<dbReference type="FunFam" id="3.10.20.90:FF:000070">
    <property type="entry name" value="E3 ubiquitin-protein ligase RBBP6 isoform X2"/>
    <property type="match status" value="1"/>
</dbReference>
<keyword evidence="2" id="KW-0479">Metal-binding</keyword>
<dbReference type="Gene3D" id="3.10.20.90">
    <property type="entry name" value="Phosphatidylinositol 3-kinase Catalytic Subunit, Chain A, domain 1"/>
    <property type="match status" value="1"/>
</dbReference>
<dbReference type="eggNOG" id="KOG0314">
    <property type="taxonomic scope" value="Eukaryota"/>
</dbReference>
<dbReference type="PROSITE" id="PS50158">
    <property type="entry name" value="ZF_CCHC"/>
    <property type="match status" value="1"/>
</dbReference>
<proteinExistence type="predicted"/>
<dbReference type="InterPro" id="IPR001878">
    <property type="entry name" value="Znf_CCHC"/>
</dbReference>
<feature type="compositionally biased region" description="Low complexity" evidence="7">
    <location>
        <begin position="427"/>
        <end position="451"/>
    </location>
</feature>
<feature type="compositionally biased region" description="Low complexity" evidence="7">
    <location>
        <begin position="466"/>
        <end position="477"/>
    </location>
</feature>
<evidence type="ECO:0000256" key="2">
    <source>
        <dbReference type="ARBA" id="ARBA00022723"/>
    </source>
</evidence>
<dbReference type="GO" id="GO:0006511">
    <property type="term" value="P:ubiquitin-dependent protein catabolic process"/>
    <property type="evidence" value="ECO:0007669"/>
    <property type="project" value="TreeGrafter"/>
</dbReference>
<dbReference type="EMBL" id="KQ257461">
    <property type="protein sequence ID" value="KNC98149.1"/>
    <property type="molecule type" value="Genomic_DNA"/>
</dbReference>